<evidence type="ECO:0000313" key="2">
    <source>
        <dbReference type="EMBL" id="KYZ77026.1"/>
    </source>
</evidence>
<dbReference type="PANTHER" id="PTHR42957:SF1">
    <property type="entry name" value="HELICASE MJ1565-RELATED"/>
    <property type="match status" value="1"/>
</dbReference>
<evidence type="ECO:0000259" key="1">
    <source>
        <dbReference type="Pfam" id="PF01935"/>
    </source>
</evidence>
<comment type="caution">
    <text evidence="2">The sequence shown here is derived from an EMBL/GenBank/DDBJ whole genome shotgun (WGS) entry which is preliminary data.</text>
</comment>
<dbReference type="RefSeq" id="WP_066238592.1">
    <property type="nucleotide sequence ID" value="NZ_LSGP01000013.1"/>
</dbReference>
<organism evidence="2 3">
    <name type="scientific">Anaerosporomusa subterranea</name>
    <dbReference type="NCBI Taxonomy" id="1794912"/>
    <lineage>
        <taxon>Bacteria</taxon>
        <taxon>Bacillati</taxon>
        <taxon>Bacillota</taxon>
        <taxon>Negativicutes</taxon>
        <taxon>Acetonemataceae</taxon>
        <taxon>Anaerosporomusa</taxon>
    </lineage>
</organism>
<dbReference type="InterPro" id="IPR027417">
    <property type="entry name" value="P-loop_NTPase"/>
</dbReference>
<protein>
    <recommendedName>
        <fullName evidence="1">Helicase HerA central domain-containing protein</fullName>
    </recommendedName>
</protein>
<sequence length="511" mass="56955">MNGYKGRLTFAKGTYVEFVVAPNQEVDFGDILVVEGHNGERFYIRTYDFSVKSRWSGINNVGYLMNKLDDQGQVVNQEELDFYLGGNHTVKIAKAEQLCYSDAAGSLWNPKTCPDFFSEIRALTADDTALLSELKGDIEFGFLKSGRGVLDLPVGIYGTKAIPEHIGIFGTTGSGKSNLVKVLASSILGSAQYGLLIFDVHDEYYRDLAQHPMASQNLKVFSVKPNSEHENKLNIAYADVDPEDVTACATFTEPQLDALYKLSSVWQEQWLPYMLRYEIPDIADELAGATGQKFQSRTLSKIKSICWNLQQELGLAEESCVAEILDSLRQGKVALIQLKNVSPVGEQALSTLLSKKLLQRCADNKRSAEDKSVMIVIEEAHRFLGKKEYTSNNVFARLVSEARKFNLGLCVVDQQPRLLADKVLSQLNTLFILGLASKSDRTKLETMCRKDILQQRNEIKNLDCGEMIVATNYMRFAAPVRVHKLEDYLVTRFDAKLSGSQLVALAPSVIA</sequence>
<reference evidence="2 3" key="1">
    <citation type="submission" date="2016-02" db="EMBL/GenBank/DDBJ databases">
        <title>Anaerosporomusa subterraneum gen. nov., sp. nov., a spore-forming obligate anaerobe isolated from saprolite.</title>
        <authorList>
            <person name="Choi J.K."/>
            <person name="Shah M."/>
            <person name="Yee N."/>
        </authorList>
    </citation>
    <scope>NUCLEOTIDE SEQUENCE [LARGE SCALE GENOMIC DNA]</scope>
    <source>
        <strain evidence="2 3">RU4</strain>
    </source>
</reference>
<dbReference type="InterPro" id="IPR008571">
    <property type="entry name" value="HerA-like"/>
</dbReference>
<name>A0A154BSS9_ANASB</name>
<dbReference type="Proteomes" id="UP000076268">
    <property type="component" value="Unassembled WGS sequence"/>
</dbReference>
<dbReference type="SUPFAM" id="SSF52540">
    <property type="entry name" value="P-loop containing nucleoside triphosphate hydrolases"/>
    <property type="match status" value="1"/>
</dbReference>
<dbReference type="EMBL" id="LSGP01000013">
    <property type="protein sequence ID" value="KYZ77026.1"/>
    <property type="molecule type" value="Genomic_DNA"/>
</dbReference>
<accession>A0A154BSS9</accession>
<feature type="domain" description="Helicase HerA central" evidence="1">
    <location>
        <begin position="139"/>
        <end position="356"/>
    </location>
</feature>
<proteinExistence type="predicted"/>
<keyword evidence="3" id="KW-1185">Reference proteome</keyword>
<dbReference type="InterPro" id="IPR002789">
    <property type="entry name" value="HerA_central"/>
</dbReference>
<dbReference type="AlphaFoldDB" id="A0A154BSS9"/>
<dbReference type="STRING" id="1794912.AXX12_02470"/>
<dbReference type="PANTHER" id="PTHR42957">
    <property type="entry name" value="HELICASE MJ1565-RELATED"/>
    <property type="match status" value="1"/>
</dbReference>
<dbReference type="Pfam" id="PF01935">
    <property type="entry name" value="DUF87"/>
    <property type="match status" value="1"/>
</dbReference>
<dbReference type="Gene3D" id="3.40.50.300">
    <property type="entry name" value="P-loop containing nucleotide triphosphate hydrolases"/>
    <property type="match status" value="2"/>
</dbReference>
<evidence type="ECO:0000313" key="3">
    <source>
        <dbReference type="Proteomes" id="UP000076268"/>
    </source>
</evidence>
<gene>
    <name evidence="2" type="ORF">AXX12_02470</name>
</gene>
<dbReference type="OrthoDB" id="9806951at2"/>